<evidence type="ECO:0000313" key="3">
    <source>
        <dbReference type="EMBL" id="CAB4832338.1"/>
    </source>
</evidence>
<evidence type="ECO:0000313" key="2">
    <source>
        <dbReference type="EMBL" id="CAB4777752.1"/>
    </source>
</evidence>
<evidence type="ECO:0000313" key="4">
    <source>
        <dbReference type="EMBL" id="CAB4911312.1"/>
    </source>
</evidence>
<gene>
    <name evidence="2" type="ORF">UFOPK2754_03481</name>
    <name evidence="3" type="ORF">UFOPK3139_01636</name>
    <name evidence="4" type="ORF">UFOPK3543_01522</name>
    <name evidence="5" type="ORF">UFOPK3967_01358</name>
</gene>
<dbReference type="AlphaFoldDB" id="A0A6J6VYH2"/>
<dbReference type="SUPFAM" id="SSF52980">
    <property type="entry name" value="Restriction endonuclease-like"/>
    <property type="match status" value="1"/>
</dbReference>
<dbReference type="InterPro" id="IPR025159">
    <property type="entry name" value="AbiEi_N"/>
</dbReference>
<dbReference type="Gene3D" id="3.40.960.10">
    <property type="entry name" value="VSR Endonuclease"/>
    <property type="match status" value="1"/>
</dbReference>
<evidence type="ECO:0000259" key="1">
    <source>
        <dbReference type="Pfam" id="PF13338"/>
    </source>
</evidence>
<dbReference type="EMBL" id="CAEZYR010000259">
    <property type="protein sequence ID" value="CAB4777752.1"/>
    <property type="molecule type" value="Genomic_DNA"/>
</dbReference>
<sequence length="307" mass="34109">MAREFKLQRLAARQHGLASRTQLLDLGFTRRQISTRSTSGRWRRAAPCVYDVAPAARDPRRPLHAAVIAAGGRASHRSAAAISGFIPHDPARPDIVVLEGRLPAGIDATVHRTKHLPAGDCTTIDGIACTSATRTLLDLAGVVDEETLEGAVCQAVIMGRTSLPKLMRYIEADTCTGRRGAGALRRVLLRYDDLRMVESRLELIVMRAVRSGKLRPPTRQFALDLDGRRVRLDLAWPAERVFVEADGFGYHSNRAQFRRDRERQNALVLLGWLPLRYTWPVARTQPGRIVDEVRAALSSRCSARVSR</sequence>
<dbReference type="EMBL" id="CAFBMH010000052">
    <property type="protein sequence ID" value="CAB4911312.1"/>
    <property type="molecule type" value="Genomic_DNA"/>
</dbReference>
<dbReference type="InterPro" id="IPR011335">
    <property type="entry name" value="Restrct_endonuc-II-like"/>
</dbReference>
<accession>A0A6J6VYH2</accession>
<feature type="domain" description="AbiEi antitoxin N-terminal" evidence="1">
    <location>
        <begin position="7"/>
        <end position="47"/>
    </location>
</feature>
<protein>
    <submittedName>
        <fullName evidence="2">Unannotated protein</fullName>
    </submittedName>
</protein>
<dbReference type="Pfam" id="PF13338">
    <property type="entry name" value="AbiEi_4"/>
    <property type="match status" value="1"/>
</dbReference>
<dbReference type="EMBL" id="CAFABA010000065">
    <property type="protein sequence ID" value="CAB4832338.1"/>
    <property type="molecule type" value="Genomic_DNA"/>
</dbReference>
<name>A0A6J6VYH2_9ZZZZ</name>
<dbReference type="EMBL" id="CAFBOS010000074">
    <property type="protein sequence ID" value="CAB4996431.1"/>
    <property type="molecule type" value="Genomic_DNA"/>
</dbReference>
<reference evidence="2" key="1">
    <citation type="submission" date="2020-05" db="EMBL/GenBank/DDBJ databases">
        <authorList>
            <person name="Chiriac C."/>
            <person name="Salcher M."/>
            <person name="Ghai R."/>
            <person name="Kavagutti S V."/>
        </authorList>
    </citation>
    <scope>NUCLEOTIDE SEQUENCE</scope>
</reference>
<organism evidence="2">
    <name type="scientific">freshwater metagenome</name>
    <dbReference type="NCBI Taxonomy" id="449393"/>
    <lineage>
        <taxon>unclassified sequences</taxon>
        <taxon>metagenomes</taxon>
        <taxon>ecological metagenomes</taxon>
    </lineage>
</organism>
<evidence type="ECO:0000313" key="5">
    <source>
        <dbReference type="EMBL" id="CAB4996431.1"/>
    </source>
</evidence>
<proteinExistence type="predicted"/>